<reference evidence="3" key="1">
    <citation type="journal article" date="2019" name="Int. J. Syst. Evol. Microbiol.">
        <title>The Global Catalogue of Microorganisms (GCM) 10K type strain sequencing project: providing services to taxonomists for standard genome sequencing and annotation.</title>
        <authorList>
            <consortium name="The Broad Institute Genomics Platform"/>
            <consortium name="The Broad Institute Genome Sequencing Center for Infectious Disease"/>
            <person name="Wu L."/>
            <person name="Ma J."/>
        </authorList>
    </citation>
    <scope>NUCLEOTIDE SEQUENCE [LARGE SCALE GENOMIC DNA]</scope>
    <source>
        <strain evidence="3">CCUG 30340</strain>
    </source>
</reference>
<evidence type="ECO:0000313" key="3">
    <source>
        <dbReference type="Proteomes" id="UP001595886"/>
    </source>
</evidence>
<dbReference type="SUPFAM" id="SSF55729">
    <property type="entry name" value="Acyl-CoA N-acyltransferases (Nat)"/>
    <property type="match status" value="1"/>
</dbReference>
<dbReference type="Gene3D" id="3.40.630.30">
    <property type="match status" value="1"/>
</dbReference>
<organism evidence="2 3">
    <name type="scientific">Dokdonella ginsengisoli</name>
    <dbReference type="NCBI Taxonomy" id="363846"/>
    <lineage>
        <taxon>Bacteria</taxon>
        <taxon>Pseudomonadati</taxon>
        <taxon>Pseudomonadota</taxon>
        <taxon>Gammaproteobacteria</taxon>
        <taxon>Lysobacterales</taxon>
        <taxon>Rhodanobacteraceae</taxon>
        <taxon>Dokdonella</taxon>
    </lineage>
</organism>
<dbReference type="PROSITE" id="PS51186">
    <property type="entry name" value="GNAT"/>
    <property type="match status" value="1"/>
</dbReference>
<keyword evidence="2" id="KW-0012">Acyltransferase</keyword>
<name>A0ABV9QS81_9GAMM</name>
<dbReference type="RefSeq" id="WP_380019034.1">
    <property type="nucleotide sequence ID" value="NZ_JBHSHD010000003.1"/>
</dbReference>
<dbReference type="Proteomes" id="UP001595886">
    <property type="component" value="Unassembled WGS sequence"/>
</dbReference>
<dbReference type="CDD" id="cd04301">
    <property type="entry name" value="NAT_SF"/>
    <property type="match status" value="1"/>
</dbReference>
<comment type="caution">
    <text evidence="2">The sequence shown here is derived from an EMBL/GenBank/DDBJ whole genome shotgun (WGS) entry which is preliminary data.</text>
</comment>
<dbReference type="GO" id="GO:0016746">
    <property type="term" value="F:acyltransferase activity"/>
    <property type="evidence" value="ECO:0007669"/>
    <property type="project" value="UniProtKB-KW"/>
</dbReference>
<dbReference type="Pfam" id="PF00583">
    <property type="entry name" value="Acetyltransf_1"/>
    <property type="match status" value="1"/>
</dbReference>
<dbReference type="InterPro" id="IPR016181">
    <property type="entry name" value="Acyl_CoA_acyltransferase"/>
</dbReference>
<dbReference type="EC" id="2.3.-.-" evidence="2"/>
<dbReference type="PANTHER" id="PTHR43072">
    <property type="entry name" value="N-ACETYLTRANSFERASE"/>
    <property type="match status" value="1"/>
</dbReference>
<gene>
    <name evidence="2" type="ORF">ACFO6Q_03025</name>
</gene>
<feature type="domain" description="N-acetyltransferase" evidence="1">
    <location>
        <begin position="7"/>
        <end position="158"/>
    </location>
</feature>
<accession>A0ABV9QS81</accession>
<protein>
    <submittedName>
        <fullName evidence="2">GNAT family N-acetyltransferase</fullName>
        <ecNumber evidence="2">2.3.-.-</ecNumber>
    </submittedName>
</protein>
<dbReference type="InterPro" id="IPR000182">
    <property type="entry name" value="GNAT_dom"/>
</dbReference>
<dbReference type="EMBL" id="JBHSHD010000003">
    <property type="protein sequence ID" value="MFC4819279.1"/>
    <property type="molecule type" value="Genomic_DNA"/>
</dbReference>
<sequence>MDSFVKTHVRLARADDDDFILGLVGRFVEFELPPWRRRGECAAGIRDDLARHLREQPPGSYVFVAENEDGERAGFLHLQTVTDHFTAAQNCHIADLAVAPAHEGHGIGSALLRFAEGWARQHRCRHLTLAVFPGNERARALYERRGFGTDLLRMAKRV</sequence>
<proteinExistence type="predicted"/>
<keyword evidence="3" id="KW-1185">Reference proteome</keyword>
<evidence type="ECO:0000259" key="1">
    <source>
        <dbReference type="PROSITE" id="PS51186"/>
    </source>
</evidence>
<dbReference type="PANTHER" id="PTHR43072:SF60">
    <property type="entry name" value="L-2,4-DIAMINOBUTYRIC ACID ACETYLTRANSFERASE"/>
    <property type="match status" value="1"/>
</dbReference>
<keyword evidence="2" id="KW-0808">Transferase</keyword>
<evidence type="ECO:0000313" key="2">
    <source>
        <dbReference type="EMBL" id="MFC4819279.1"/>
    </source>
</evidence>